<dbReference type="PANTHER" id="PTHR12320">
    <property type="entry name" value="PROTEIN PHOSPHATASE 2C"/>
    <property type="match status" value="1"/>
</dbReference>
<comment type="catalytic activity">
    <reaction evidence="7">
        <text>O-phospho-L-seryl-[protein] + H2O = L-seryl-[protein] + phosphate</text>
        <dbReference type="Rhea" id="RHEA:20629"/>
        <dbReference type="Rhea" id="RHEA-COMP:9863"/>
        <dbReference type="Rhea" id="RHEA-COMP:11604"/>
        <dbReference type="ChEBI" id="CHEBI:15377"/>
        <dbReference type="ChEBI" id="CHEBI:29999"/>
        <dbReference type="ChEBI" id="CHEBI:43474"/>
        <dbReference type="ChEBI" id="CHEBI:83421"/>
        <dbReference type="EC" id="3.1.3.16"/>
    </reaction>
</comment>
<evidence type="ECO:0000256" key="6">
    <source>
        <dbReference type="ARBA" id="ARBA00023211"/>
    </source>
</evidence>
<dbReference type="Proteomes" id="UP000694843">
    <property type="component" value="Unplaced"/>
</dbReference>
<organism evidence="9 10">
    <name type="scientific">Hyalella azteca</name>
    <name type="common">Amphipod</name>
    <dbReference type="NCBI Taxonomy" id="294128"/>
    <lineage>
        <taxon>Eukaryota</taxon>
        <taxon>Metazoa</taxon>
        <taxon>Ecdysozoa</taxon>
        <taxon>Arthropoda</taxon>
        <taxon>Crustacea</taxon>
        <taxon>Multicrustacea</taxon>
        <taxon>Malacostraca</taxon>
        <taxon>Eumalacostraca</taxon>
        <taxon>Peracarida</taxon>
        <taxon>Amphipoda</taxon>
        <taxon>Senticaudata</taxon>
        <taxon>Talitrida</taxon>
        <taxon>Talitroidea</taxon>
        <taxon>Hyalellidae</taxon>
        <taxon>Hyalella</taxon>
    </lineage>
</organism>
<dbReference type="GO" id="GO:0046872">
    <property type="term" value="F:metal ion binding"/>
    <property type="evidence" value="ECO:0007669"/>
    <property type="project" value="UniProtKB-UniRule"/>
</dbReference>
<dbReference type="GO" id="GO:0004722">
    <property type="term" value="F:protein serine/threonine phosphatase activity"/>
    <property type="evidence" value="ECO:0007669"/>
    <property type="project" value="UniProtKB-EC"/>
</dbReference>
<name>A0A8B7P810_HYAAZ</name>
<dbReference type="SMART" id="SM00331">
    <property type="entry name" value="PP2C_SIG"/>
    <property type="match status" value="1"/>
</dbReference>
<dbReference type="SMART" id="SM00332">
    <property type="entry name" value="PP2Cc"/>
    <property type="match status" value="1"/>
</dbReference>
<keyword evidence="7" id="KW-0479">Metal-binding</keyword>
<feature type="domain" description="PPM-type phosphatase" evidence="8">
    <location>
        <begin position="61"/>
        <end position="352"/>
    </location>
</feature>
<dbReference type="PROSITE" id="PS51746">
    <property type="entry name" value="PPM_2"/>
    <property type="match status" value="1"/>
</dbReference>
<evidence type="ECO:0000256" key="4">
    <source>
        <dbReference type="ARBA" id="ARBA00022842"/>
    </source>
</evidence>
<evidence type="ECO:0000313" key="10">
    <source>
        <dbReference type="RefSeq" id="XP_018021957.1"/>
    </source>
</evidence>
<keyword evidence="9" id="KW-1185">Reference proteome</keyword>
<keyword evidence="5 7" id="KW-0904">Protein phosphatase</keyword>
<comment type="cofactor">
    <cofactor evidence="2 7">
        <name>Mg(2+)</name>
        <dbReference type="ChEBI" id="CHEBI:18420"/>
    </cofactor>
</comment>
<dbReference type="KEGG" id="hazt:108678122"/>
<comment type="cofactor">
    <cofactor evidence="1 7">
        <name>Mn(2+)</name>
        <dbReference type="ChEBI" id="CHEBI:29035"/>
    </cofactor>
</comment>
<keyword evidence="7" id="KW-0378">Hydrolase</keyword>
<proteinExistence type="inferred from homology"/>
<dbReference type="RefSeq" id="XP_018021957.1">
    <property type="nucleotide sequence ID" value="XM_018166468.2"/>
</dbReference>
<dbReference type="AlphaFoldDB" id="A0A8B7P810"/>
<evidence type="ECO:0000256" key="3">
    <source>
        <dbReference type="ARBA" id="ARBA00006702"/>
    </source>
</evidence>
<dbReference type="GeneID" id="108678122"/>
<sequence>MQCVLFYGRLLSRAVANGVYNTSSSNSVNNTQQQIAASTSAAAPVSLANSTQSRVRLLTAVSGFPKNQGPDRVRPGKFGDDAYFVARHQLGDVIGVADGVGGWRAWGIDPGEFSSTLMQSCERLVSTGSFCPTAPASLLAKAYSELELTKKHILGSSTACLVMLRGHLATNNSVSSSDAFHHNETERKDCEEFQSDETASGVLSSANIGDSGYLVVRGGHVVHRSHEQQHYFNTPFQLSMPPPGTSGHVLSDSPASADSREFEVEAGDLLLVATDGVFDNLPVPCILQLLQTVQGTSELSELQSAANRIAQQARLHAFDEDYMSPFALNARQNGINTRGGKPDDITVVLAAVLGSV</sequence>
<dbReference type="Gene3D" id="3.60.40.10">
    <property type="entry name" value="PPM-type phosphatase domain"/>
    <property type="match status" value="1"/>
</dbReference>
<dbReference type="OMA" id="ANTIAWM"/>
<keyword evidence="6 7" id="KW-0464">Manganese</keyword>
<reference evidence="10" key="1">
    <citation type="submission" date="2025-08" db="UniProtKB">
        <authorList>
            <consortium name="RefSeq"/>
        </authorList>
    </citation>
    <scope>IDENTIFICATION</scope>
    <source>
        <tissue evidence="10">Whole organism</tissue>
    </source>
</reference>
<evidence type="ECO:0000313" key="9">
    <source>
        <dbReference type="Proteomes" id="UP000694843"/>
    </source>
</evidence>
<protein>
    <recommendedName>
        <fullName evidence="7">Protein phosphatase</fullName>
        <ecNumber evidence="7">3.1.3.16</ecNumber>
    </recommendedName>
</protein>
<dbReference type="InterPro" id="IPR001932">
    <property type="entry name" value="PPM-type_phosphatase-like_dom"/>
</dbReference>
<gene>
    <name evidence="10" type="primary">LOC108678122</name>
</gene>
<dbReference type="SUPFAM" id="SSF81606">
    <property type="entry name" value="PP2C-like"/>
    <property type="match status" value="1"/>
</dbReference>
<dbReference type="InterPro" id="IPR036457">
    <property type="entry name" value="PPM-type-like_dom_sf"/>
</dbReference>
<comment type="similarity">
    <text evidence="3 7">Belongs to the PP2C family.</text>
</comment>
<keyword evidence="4 7" id="KW-0460">Magnesium</keyword>
<dbReference type="PANTHER" id="PTHR12320:SF1">
    <property type="entry name" value="PROTEIN PHOSPHATASE PTC7 HOMOLOG"/>
    <property type="match status" value="1"/>
</dbReference>
<comment type="catalytic activity">
    <reaction evidence="7">
        <text>O-phospho-L-threonyl-[protein] + H2O = L-threonyl-[protein] + phosphate</text>
        <dbReference type="Rhea" id="RHEA:47004"/>
        <dbReference type="Rhea" id="RHEA-COMP:11060"/>
        <dbReference type="Rhea" id="RHEA-COMP:11605"/>
        <dbReference type="ChEBI" id="CHEBI:15377"/>
        <dbReference type="ChEBI" id="CHEBI:30013"/>
        <dbReference type="ChEBI" id="CHEBI:43474"/>
        <dbReference type="ChEBI" id="CHEBI:61977"/>
        <dbReference type="EC" id="3.1.3.16"/>
    </reaction>
</comment>
<evidence type="ECO:0000256" key="2">
    <source>
        <dbReference type="ARBA" id="ARBA00001946"/>
    </source>
</evidence>
<dbReference type="EC" id="3.1.3.16" evidence="7"/>
<dbReference type="InterPro" id="IPR039123">
    <property type="entry name" value="PPTC7"/>
</dbReference>
<dbReference type="OrthoDB" id="60843at2759"/>
<evidence type="ECO:0000256" key="5">
    <source>
        <dbReference type="ARBA" id="ARBA00022912"/>
    </source>
</evidence>
<evidence type="ECO:0000259" key="8">
    <source>
        <dbReference type="PROSITE" id="PS51746"/>
    </source>
</evidence>
<accession>A0A8B7P810</accession>
<evidence type="ECO:0000256" key="7">
    <source>
        <dbReference type="RuleBase" id="RU366020"/>
    </source>
</evidence>
<evidence type="ECO:0000256" key="1">
    <source>
        <dbReference type="ARBA" id="ARBA00001936"/>
    </source>
</evidence>
<dbReference type="GO" id="GO:0005739">
    <property type="term" value="C:mitochondrion"/>
    <property type="evidence" value="ECO:0007669"/>
    <property type="project" value="TreeGrafter"/>
</dbReference>